<dbReference type="OrthoDB" id="10348462at2759"/>
<evidence type="ECO:0000313" key="1">
    <source>
        <dbReference type="EMBL" id="CBJ30356.1"/>
    </source>
</evidence>
<organism evidence="1 2">
    <name type="scientific">Ectocarpus siliculosus</name>
    <name type="common">Brown alga</name>
    <name type="synonym">Conferva siliculosa</name>
    <dbReference type="NCBI Taxonomy" id="2880"/>
    <lineage>
        <taxon>Eukaryota</taxon>
        <taxon>Sar</taxon>
        <taxon>Stramenopiles</taxon>
        <taxon>Ochrophyta</taxon>
        <taxon>PX clade</taxon>
        <taxon>Phaeophyceae</taxon>
        <taxon>Ectocarpales</taxon>
        <taxon>Ectocarpaceae</taxon>
        <taxon>Ectocarpus</taxon>
    </lineage>
</organism>
<protein>
    <submittedName>
        <fullName evidence="1">Uncharacterized protein</fullName>
    </submittedName>
</protein>
<gene>
    <name evidence="1" type="ORF">Esi_0187_0059</name>
</gene>
<dbReference type="Pfam" id="PF09876">
    <property type="entry name" value="DUF2103"/>
    <property type="match status" value="1"/>
</dbReference>
<dbReference type="AlphaFoldDB" id="D7FP95"/>
<dbReference type="EMBL" id="FN649760">
    <property type="protein sequence ID" value="CBJ30356.1"/>
    <property type="molecule type" value="Genomic_DNA"/>
</dbReference>
<dbReference type="InterPro" id="IPR018664">
    <property type="entry name" value="DUF2103_metal-binding"/>
</dbReference>
<proteinExistence type="predicted"/>
<evidence type="ECO:0000313" key="2">
    <source>
        <dbReference type="Proteomes" id="UP000002630"/>
    </source>
</evidence>
<sequence>MDGLIPLLDRFITDPDAVNSVSSVIPGRIYVVKGRSELFKMTVRDTTNGFKALARKGTLGQEVFISTTKMNLDDVKAALNRAAGFDLEKGGSRREQKAGRKRR</sequence>
<name>D7FP95_ECTSI</name>
<accession>D7FP95</accession>
<reference evidence="1 2" key="1">
    <citation type="journal article" date="2010" name="Nature">
        <title>The Ectocarpus genome and the independent evolution of multicellularity in brown algae.</title>
        <authorList>
            <person name="Cock J.M."/>
            <person name="Sterck L."/>
            <person name="Rouze P."/>
            <person name="Scornet D."/>
            <person name="Allen A.E."/>
            <person name="Amoutzias G."/>
            <person name="Anthouard V."/>
            <person name="Artiguenave F."/>
            <person name="Aury J.M."/>
            <person name="Badger J.H."/>
            <person name="Beszteri B."/>
            <person name="Billiau K."/>
            <person name="Bonnet E."/>
            <person name="Bothwell J.H."/>
            <person name="Bowler C."/>
            <person name="Boyen C."/>
            <person name="Brownlee C."/>
            <person name="Carrano C.J."/>
            <person name="Charrier B."/>
            <person name="Cho G.Y."/>
            <person name="Coelho S.M."/>
            <person name="Collen J."/>
            <person name="Corre E."/>
            <person name="Da Silva C."/>
            <person name="Delage L."/>
            <person name="Delaroque N."/>
            <person name="Dittami S.M."/>
            <person name="Doulbeau S."/>
            <person name="Elias M."/>
            <person name="Farnham G."/>
            <person name="Gachon C.M."/>
            <person name="Gschloessl B."/>
            <person name="Heesch S."/>
            <person name="Jabbari K."/>
            <person name="Jubin C."/>
            <person name="Kawai H."/>
            <person name="Kimura K."/>
            <person name="Kloareg B."/>
            <person name="Kupper F.C."/>
            <person name="Lang D."/>
            <person name="Le Bail A."/>
            <person name="Leblanc C."/>
            <person name="Lerouge P."/>
            <person name="Lohr M."/>
            <person name="Lopez P.J."/>
            <person name="Martens C."/>
            <person name="Maumus F."/>
            <person name="Michel G."/>
            <person name="Miranda-Saavedra D."/>
            <person name="Morales J."/>
            <person name="Moreau H."/>
            <person name="Motomura T."/>
            <person name="Nagasato C."/>
            <person name="Napoli C.A."/>
            <person name="Nelson D.R."/>
            <person name="Nyvall-Collen P."/>
            <person name="Peters A.F."/>
            <person name="Pommier C."/>
            <person name="Potin P."/>
            <person name="Poulain J."/>
            <person name="Quesneville H."/>
            <person name="Read B."/>
            <person name="Rensing S.A."/>
            <person name="Ritter A."/>
            <person name="Rousvoal S."/>
            <person name="Samanta M."/>
            <person name="Samson G."/>
            <person name="Schroeder D.C."/>
            <person name="Segurens B."/>
            <person name="Strittmatter M."/>
            <person name="Tonon T."/>
            <person name="Tregear J.W."/>
            <person name="Valentin K."/>
            <person name="von Dassow P."/>
            <person name="Yamagishi T."/>
            <person name="Van de Peer Y."/>
            <person name="Wincker P."/>
        </authorList>
    </citation>
    <scope>NUCLEOTIDE SEQUENCE [LARGE SCALE GENOMIC DNA]</scope>
    <source>
        <strain evidence="2">Ec32 / CCAP1310/4</strain>
    </source>
</reference>
<dbReference type="Proteomes" id="UP000002630">
    <property type="component" value="Unassembled WGS sequence"/>
</dbReference>
<dbReference type="InParanoid" id="D7FP95"/>
<keyword evidence="2" id="KW-1185">Reference proteome</keyword>